<keyword evidence="2" id="KW-1185">Reference proteome</keyword>
<organism evidence="1 2">
    <name type="scientific">Tyto alba</name>
    <name type="common">Barn owl</name>
    <dbReference type="NCBI Taxonomy" id="56313"/>
    <lineage>
        <taxon>Eukaryota</taxon>
        <taxon>Metazoa</taxon>
        <taxon>Chordata</taxon>
        <taxon>Craniata</taxon>
        <taxon>Vertebrata</taxon>
        <taxon>Euteleostomi</taxon>
        <taxon>Archelosauria</taxon>
        <taxon>Archosauria</taxon>
        <taxon>Dinosauria</taxon>
        <taxon>Saurischia</taxon>
        <taxon>Theropoda</taxon>
        <taxon>Coelurosauria</taxon>
        <taxon>Aves</taxon>
        <taxon>Neognathae</taxon>
        <taxon>Neoaves</taxon>
        <taxon>Telluraves</taxon>
        <taxon>Strigiformes</taxon>
        <taxon>Tytonidae</taxon>
        <taxon>Tyto</taxon>
    </lineage>
</organism>
<name>A0A093EWR1_TYTAL</name>
<dbReference type="AlphaFoldDB" id="A0A093EWR1"/>
<dbReference type="Proteomes" id="UP000054190">
    <property type="component" value="Unassembled WGS sequence"/>
</dbReference>
<dbReference type="PRINTS" id="PR01345">
    <property type="entry name" value="CERVTRCPTASE"/>
</dbReference>
<feature type="non-terminal residue" evidence="1">
    <location>
        <position position="1"/>
    </location>
</feature>
<evidence type="ECO:0000313" key="2">
    <source>
        <dbReference type="Proteomes" id="UP000054190"/>
    </source>
</evidence>
<gene>
    <name evidence="1" type="ORF">N341_08047</name>
</gene>
<evidence type="ECO:0008006" key="3">
    <source>
        <dbReference type="Google" id="ProtNLM"/>
    </source>
</evidence>
<reference evidence="1 2" key="1">
    <citation type="submission" date="2014-04" db="EMBL/GenBank/DDBJ databases">
        <title>Genome evolution of avian class.</title>
        <authorList>
            <person name="Zhang G."/>
            <person name="Li C."/>
        </authorList>
    </citation>
    <scope>NUCLEOTIDE SEQUENCE [LARGE SCALE GENOMIC DNA]</scope>
    <source>
        <strain evidence="1">BGI_N341</strain>
    </source>
</reference>
<dbReference type="PANTHER" id="PTHR33332">
    <property type="entry name" value="REVERSE TRANSCRIPTASE DOMAIN-CONTAINING PROTEIN"/>
    <property type="match status" value="1"/>
</dbReference>
<dbReference type="EMBL" id="KK381520">
    <property type="protein sequence ID" value="KFV48635.1"/>
    <property type="molecule type" value="Genomic_DNA"/>
</dbReference>
<proteinExistence type="predicted"/>
<feature type="non-terminal residue" evidence="1">
    <location>
        <position position="241"/>
    </location>
</feature>
<accession>A0A093EWR1</accession>
<evidence type="ECO:0000313" key="1">
    <source>
        <dbReference type="EMBL" id="KFV48635.1"/>
    </source>
</evidence>
<protein>
    <recommendedName>
        <fullName evidence="3">Reverse transcriptase domain-containing protein</fullName>
    </recommendedName>
</protein>
<sequence>RNLDRLERWASENFMKFNKAKCKMLHMDRDNPKHKHWLGDEWIESSPAEKDLGVLVDGKLNMSQKRALTVHKANCTLGCIKRIVASKSREVILLYSALMRPHLQRWVQLWGPQHKKDMDILERVQRRARKMIRRLENFPYEDRLRQLELFSLEKRSLQGDLVAVFQYIKGAYRKDGEGLFIRECNDRIRGNGFKLKEGRFRVEIRKKFFTVRAVRHWHRLQRKAVPAPSLEMVKARLDRAL</sequence>